<accession>A0A381ZPI6</accession>
<protein>
    <submittedName>
        <fullName evidence="1">Uncharacterized protein</fullName>
    </submittedName>
</protein>
<reference evidence="1" key="1">
    <citation type="submission" date="2018-05" db="EMBL/GenBank/DDBJ databases">
        <authorList>
            <person name="Lanie J.A."/>
            <person name="Ng W.-L."/>
            <person name="Kazmierczak K.M."/>
            <person name="Andrzejewski T.M."/>
            <person name="Davidsen T.M."/>
            <person name="Wayne K.J."/>
            <person name="Tettelin H."/>
            <person name="Glass J.I."/>
            <person name="Rusch D."/>
            <person name="Podicherti R."/>
            <person name="Tsui H.-C.T."/>
            <person name="Winkler M.E."/>
        </authorList>
    </citation>
    <scope>NUCLEOTIDE SEQUENCE</scope>
</reference>
<name>A0A381ZPI6_9ZZZZ</name>
<gene>
    <name evidence="1" type="ORF">METZ01_LOCUS143735</name>
</gene>
<evidence type="ECO:0000313" key="1">
    <source>
        <dbReference type="EMBL" id="SVA90881.1"/>
    </source>
</evidence>
<dbReference type="AlphaFoldDB" id="A0A381ZPI6"/>
<organism evidence="1">
    <name type="scientific">marine metagenome</name>
    <dbReference type="NCBI Taxonomy" id="408172"/>
    <lineage>
        <taxon>unclassified sequences</taxon>
        <taxon>metagenomes</taxon>
        <taxon>ecological metagenomes</taxon>
    </lineage>
</organism>
<proteinExistence type="predicted"/>
<dbReference type="EMBL" id="UINC01022049">
    <property type="protein sequence ID" value="SVA90881.1"/>
    <property type="molecule type" value="Genomic_DNA"/>
</dbReference>
<sequence>MYESIWIETEENNNCEWMPLQVYEAHLAPVPVKLVYLDEPDRMTGVYEVTGWSSEGSGSICPAFYAPVSDSGQAVVHLVYGGDWGIRLRLENSQGPWSTDSTDQHGEPYLMLIDGNDIIRE</sequence>